<dbReference type="PANTHER" id="PTHR44169:SF6">
    <property type="entry name" value="NADPH-DEPENDENT 1-ACYLDIHYDROXYACETONE PHOSPHATE REDUCTASE"/>
    <property type="match status" value="1"/>
</dbReference>
<dbReference type="PRINTS" id="PR00080">
    <property type="entry name" value="SDRFAMILY"/>
</dbReference>
<dbReference type="EMBL" id="JAHCVK010000001">
    <property type="protein sequence ID" value="MBT0652505.1"/>
    <property type="molecule type" value="Genomic_DNA"/>
</dbReference>
<evidence type="ECO:0000256" key="1">
    <source>
        <dbReference type="ARBA" id="ARBA00006484"/>
    </source>
</evidence>
<name>A0ABS5SBG3_9BACT</name>
<dbReference type="PROSITE" id="PS00061">
    <property type="entry name" value="ADH_SHORT"/>
    <property type="match status" value="1"/>
</dbReference>
<accession>A0ABS5SBG3</accession>
<dbReference type="NCBIfam" id="NF006118">
    <property type="entry name" value="PRK08264.1-4"/>
    <property type="match status" value="1"/>
</dbReference>
<evidence type="ECO:0000256" key="3">
    <source>
        <dbReference type="RuleBase" id="RU000363"/>
    </source>
</evidence>
<evidence type="ECO:0000256" key="2">
    <source>
        <dbReference type="ARBA" id="ARBA00023002"/>
    </source>
</evidence>
<dbReference type="RefSeq" id="WP_214174447.1">
    <property type="nucleotide sequence ID" value="NZ_JAHCVK010000001.1"/>
</dbReference>
<dbReference type="Pfam" id="PF00106">
    <property type="entry name" value="adh_short"/>
    <property type="match status" value="1"/>
</dbReference>
<comment type="similarity">
    <text evidence="1 3">Belongs to the short-chain dehydrogenases/reductases (SDR) family.</text>
</comment>
<dbReference type="Proteomes" id="UP000756860">
    <property type="component" value="Unassembled WGS sequence"/>
</dbReference>
<proteinExistence type="inferred from homology"/>
<gene>
    <name evidence="4" type="ORF">KI810_05520</name>
</gene>
<dbReference type="Gene3D" id="3.40.50.720">
    <property type="entry name" value="NAD(P)-binding Rossmann-like Domain"/>
    <property type="match status" value="1"/>
</dbReference>
<protein>
    <submittedName>
        <fullName evidence="4">SDR family oxidoreductase</fullName>
    </submittedName>
</protein>
<dbReference type="InterPro" id="IPR020904">
    <property type="entry name" value="Sc_DH/Rdtase_CS"/>
</dbReference>
<evidence type="ECO:0000313" key="4">
    <source>
        <dbReference type="EMBL" id="MBT0652505.1"/>
    </source>
</evidence>
<evidence type="ECO:0000313" key="5">
    <source>
        <dbReference type="Proteomes" id="UP000756860"/>
    </source>
</evidence>
<dbReference type="PANTHER" id="PTHR44169">
    <property type="entry name" value="NADPH-DEPENDENT 1-ACYLDIHYDROXYACETONE PHOSPHATE REDUCTASE"/>
    <property type="match status" value="1"/>
</dbReference>
<dbReference type="SUPFAM" id="SSF51735">
    <property type="entry name" value="NAD(P)-binding Rossmann-fold domains"/>
    <property type="match status" value="1"/>
</dbReference>
<keyword evidence="2" id="KW-0560">Oxidoreductase</keyword>
<dbReference type="PRINTS" id="PR00081">
    <property type="entry name" value="GDHRDH"/>
</dbReference>
<sequence>MQLKGKIALVTGGNGGIGTAFVAQLLQREVSKVYATVRNADSGNHLKQLDPERVVVIELDITDEVKVEQVAKMCSDVNVLINNAGVNRGSWLMAPDGKAAARDELEANFFGTLNMCLAFAPVIENNGGGSIAIVCSLLGLVSMPVMGTYCVSKAALHSLIQGLRGELASKNISVRGIYPGPVDTKMADGVEMPKASPELVALVSLEGLENCVEDIFPDPMSQEVHTMLLASPKQVEKEFAKYVPA</sequence>
<dbReference type="InterPro" id="IPR002347">
    <property type="entry name" value="SDR_fam"/>
</dbReference>
<comment type="caution">
    <text evidence="4">The sequence shown here is derived from an EMBL/GenBank/DDBJ whole genome shotgun (WGS) entry which is preliminary data.</text>
</comment>
<reference evidence="4 5" key="1">
    <citation type="submission" date="2021-05" db="EMBL/GenBank/DDBJ databases">
        <title>The draft genome of Geobacter luticola JCM 17780.</title>
        <authorList>
            <person name="Xu Z."/>
            <person name="Masuda Y."/>
            <person name="Itoh H."/>
            <person name="Senoo K."/>
        </authorList>
    </citation>
    <scope>NUCLEOTIDE SEQUENCE [LARGE SCALE GENOMIC DNA]</scope>
    <source>
        <strain evidence="4 5">JCM 17780</strain>
    </source>
</reference>
<keyword evidence="5" id="KW-1185">Reference proteome</keyword>
<dbReference type="InterPro" id="IPR036291">
    <property type="entry name" value="NAD(P)-bd_dom_sf"/>
</dbReference>
<organism evidence="4 5">
    <name type="scientific">Geomobilimonas luticola</name>
    <dbReference type="NCBI Taxonomy" id="1114878"/>
    <lineage>
        <taxon>Bacteria</taxon>
        <taxon>Pseudomonadati</taxon>
        <taxon>Thermodesulfobacteriota</taxon>
        <taxon>Desulfuromonadia</taxon>
        <taxon>Geobacterales</taxon>
        <taxon>Geobacteraceae</taxon>
        <taxon>Geomobilimonas</taxon>
    </lineage>
</organism>